<dbReference type="EMBL" id="DF820460">
    <property type="protein sequence ID" value="GAK53746.1"/>
    <property type="molecule type" value="Genomic_DNA"/>
</dbReference>
<dbReference type="HOGENOM" id="CLU_1096941_0_0_0"/>
<keyword evidence="3" id="KW-1185">Reference proteome</keyword>
<feature type="compositionally biased region" description="Basic and acidic residues" evidence="1">
    <location>
        <begin position="210"/>
        <end position="239"/>
    </location>
</feature>
<proteinExistence type="predicted"/>
<gene>
    <name evidence="2" type="ORF">U14_05020</name>
</gene>
<organism evidence="2">
    <name type="scientific">Candidatus Moduliflexus flocculans</name>
    <dbReference type="NCBI Taxonomy" id="1499966"/>
    <lineage>
        <taxon>Bacteria</taxon>
        <taxon>Candidatus Moduliflexota</taxon>
        <taxon>Candidatus Moduliflexia</taxon>
        <taxon>Candidatus Moduliflexales</taxon>
        <taxon>Candidatus Moduliflexaceae</taxon>
    </lineage>
</organism>
<accession>A0A081BQR5</accession>
<dbReference type="AlphaFoldDB" id="A0A081BQR5"/>
<evidence type="ECO:0000313" key="2">
    <source>
        <dbReference type="EMBL" id="GAK53746.1"/>
    </source>
</evidence>
<reference evidence="2" key="1">
    <citation type="journal article" date="2015" name="PeerJ">
        <title>First genomic representation of candidate bacterial phylum KSB3 points to enhanced environmental sensing as a trigger of wastewater bulking.</title>
        <authorList>
            <person name="Sekiguchi Y."/>
            <person name="Ohashi A."/>
            <person name="Parks D.H."/>
            <person name="Yamauchi T."/>
            <person name="Tyson G.W."/>
            <person name="Hugenholtz P."/>
        </authorList>
    </citation>
    <scope>NUCLEOTIDE SEQUENCE [LARGE SCALE GENOMIC DNA]</scope>
</reference>
<name>A0A081BQR5_9BACT</name>
<evidence type="ECO:0000256" key="1">
    <source>
        <dbReference type="SAM" id="MobiDB-lite"/>
    </source>
</evidence>
<dbReference type="Proteomes" id="UP000030700">
    <property type="component" value="Unassembled WGS sequence"/>
</dbReference>
<feature type="compositionally biased region" description="Basic and acidic residues" evidence="1">
    <location>
        <begin position="173"/>
        <end position="195"/>
    </location>
</feature>
<dbReference type="STRING" id="1499966.U14_05020"/>
<feature type="region of interest" description="Disordered" evidence="1">
    <location>
        <begin position="173"/>
        <end position="253"/>
    </location>
</feature>
<sequence length="253" mass="29297">MAETVNGLQKFLRAAKKLEETHVLRRVRDIDDIQKFDEQNAAQKARQLHQQVVLDRHAEKHKATLFAHPEYADGEWKQGKTLELEEILALEGLSAAAKRTASADELEQLAELQQICDDDAFRNLQELEAFQQFRLEEHHALEFKQLPAGAEEAFTGQFAEVAEAEMRREVEENRRALKEYEPPRLDLTPKKERVPAEPTEEQPSFTSVNDNERQQLDDVKTAEIVEENNEHTRPPRKSETVFYFRSTPNLPKE</sequence>
<protein>
    <submittedName>
        <fullName evidence="2">Uncharacterized protein</fullName>
    </submittedName>
</protein>
<evidence type="ECO:0000313" key="3">
    <source>
        <dbReference type="Proteomes" id="UP000030700"/>
    </source>
</evidence>